<feature type="signal peptide" evidence="1">
    <location>
        <begin position="1"/>
        <end position="16"/>
    </location>
</feature>
<evidence type="ECO:0007829" key="5">
    <source>
        <dbReference type="PeptideAtlas" id="A0A498NNP1"/>
    </source>
</evidence>
<accession>A0A498NNP1</accession>
<feature type="domain" description="VWA7 N-terminal" evidence="2">
    <location>
        <begin position="72"/>
        <end position="133"/>
    </location>
</feature>
<sequence length="155" mass="17144">MRGAFLLLALMIGVQTFHTREKSNSKNHQDITKLAILRATAEVCKSAEGFTEPEPLNAQTLAKACKKDAFKRKCSHGGTFDFSTGIGRGWDGINKDAIDSSHGLDHHKAADMAVTASVQLLDKIWKNNDDPSFFRLMGLDMTKPKGKWKTFFGSK</sequence>
<reference evidence="3 4" key="1">
    <citation type="submission" date="2018-03" db="EMBL/GenBank/DDBJ databases">
        <title>Draft genome sequence of Rohu Carp (Labeo rohita).</title>
        <authorList>
            <person name="Das P."/>
            <person name="Kushwaha B."/>
            <person name="Joshi C.G."/>
            <person name="Kumar D."/>
            <person name="Nagpure N.S."/>
            <person name="Sahoo L."/>
            <person name="Das S.P."/>
            <person name="Bit A."/>
            <person name="Patnaik S."/>
            <person name="Meher P.K."/>
            <person name="Jayasankar P."/>
            <person name="Koringa P.G."/>
            <person name="Patel N.V."/>
            <person name="Hinsu A.T."/>
            <person name="Kumar R."/>
            <person name="Pandey M."/>
            <person name="Agarwal S."/>
            <person name="Srivastava S."/>
            <person name="Singh M."/>
            <person name="Iquebal M.A."/>
            <person name="Jaiswal S."/>
            <person name="Angadi U.B."/>
            <person name="Kumar N."/>
            <person name="Raza M."/>
            <person name="Shah T.M."/>
            <person name="Rai A."/>
            <person name="Jena J.K."/>
        </authorList>
    </citation>
    <scope>NUCLEOTIDE SEQUENCE [LARGE SCALE GENOMIC DNA]</scope>
    <source>
        <strain evidence="3">DASCIFA01</strain>
        <tissue evidence="3">Testis</tissue>
    </source>
</reference>
<dbReference type="Proteomes" id="UP000290572">
    <property type="component" value="Unassembled WGS sequence"/>
</dbReference>
<feature type="chain" id="PRO_5019734564" evidence="1">
    <location>
        <begin position="17"/>
        <end position="155"/>
    </location>
</feature>
<evidence type="ECO:0000313" key="3">
    <source>
        <dbReference type="EMBL" id="RXN33264.1"/>
    </source>
</evidence>
<comment type="caution">
    <text evidence="3">The sequence shown here is derived from an EMBL/GenBank/DDBJ whole genome shotgun (WGS) entry which is preliminary data.</text>
</comment>
<evidence type="ECO:0000259" key="2">
    <source>
        <dbReference type="Pfam" id="PF25107"/>
    </source>
</evidence>
<dbReference type="InterPro" id="IPR056862">
    <property type="entry name" value="VWA7_N"/>
</dbReference>
<protein>
    <submittedName>
        <fullName evidence="3">von Willebrand factor A domain-containing 7-like protein</fullName>
    </submittedName>
</protein>
<dbReference type="PANTHER" id="PTHR14905">
    <property type="entry name" value="NG37"/>
    <property type="match status" value="1"/>
</dbReference>
<dbReference type="Pfam" id="PF25107">
    <property type="entry name" value="VWA7_N"/>
    <property type="match status" value="1"/>
</dbReference>
<evidence type="ECO:0000256" key="1">
    <source>
        <dbReference type="SAM" id="SignalP"/>
    </source>
</evidence>
<dbReference type="AlphaFoldDB" id="A0A498NNP1"/>
<evidence type="ECO:0000313" key="4">
    <source>
        <dbReference type="Proteomes" id="UP000290572"/>
    </source>
</evidence>
<dbReference type="EMBL" id="QBIY01011280">
    <property type="protein sequence ID" value="RXN33264.1"/>
    <property type="molecule type" value="Genomic_DNA"/>
</dbReference>
<keyword evidence="1" id="KW-0732">Signal</keyword>
<proteinExistence type="evidence at protein level"/>
<dbReference type="InterPro" id="IPR052577">
    <property type="entry name" value="VWA7"/>
</dbReference>
<keyword evidence="5" id="KW-1267">Proteomics identification</keyword>
<name>A0A498NNP1_LABRO</name>
<keyword evidence="4" id="KW-1185">Reference proteome</keyword>
<gene>
    <name evidence="3" type="ORF">ROHU_004344</name>
</gene>
<organism evidence="3 4">
    <name type="scientific">Labeo rohita</name>
    <name type="common">Indian major carp</name>
    <name type="synonym">Cyprinus rohita</name>
    <dbReference type="NCBI Taxonomy" id="84645"/>
    <lineage>
        <taxon>Eukaryota</taxon>
        <taxon>Metazoa</taxon>
        <taxon>Chordata</taxon>
        <taxon>Craniata</taxon>
        <taxon>Vertebrata</taxon>
        <taxon>Euteleostomi</taxon>
        <taxon>Actinopterygii</taxon>
        <taxon>Neopterygii</taxon>
        <taxon>Teleostei</taxon>
        <taxon>Ostariophysi</taxon>
        <taxon>Cypriniformes</taxon>
        <taxon>Cyprinidae</taxon>
        <taxon>Labeoninae</taxon>
        <taxon>Labeonini</taxon>
        <taxon>Labeo</taxon>
    </lineage>
</organism>
<dbReference type="PANTHER" id="PTHR14905:SF18">
    <property type="entry name" value="VON WILLEBRAND FACTOR A DOMAIN-CONTAINING 10, TANDEM DUPLICATE 1-RELATED"/>
    <property type="match status" value="1"/>
</dbReference>